<proteinExistence type="predicted"/>
<organism evidence="2 3">
    <name type="scientific">Schizophyllum amplum</name>
    <dbReference type="NCBI Taxonomy" id="97359"/>
    <lineage>
        <taxon>Eukaryota</taxon>
        <taxon>Fungi</taxon>
        <taxon>Dikarya</taxon>
        <taxon>Basidiomycota</taxon>
        <taxon>Agaricomycotina</taxon>
        <taxon>Agaricomycetes</taxon>
        <taxon>Agaricomycetidae</taxon>
        <taxon>Agaricales</taxon>
        <taxon>Schizophyllaceae</taxon>
        <taxon>Schizophyllum</taxon>
    </lineage>
</organism>
<feature type="compositionally biased region" description="Low complexity" evidence="1">
    <location>
        <begin position="1"/>
        <end position="18"/>
    </location>
</feature>
<comment type="caution">
    <text evidence="2">The sequence shown here is derived from an EMBL/GenBank/DDBJ whole genome shotgun (WGS) entry which is preliminary data.</text>
</comment>
<feature type="region of interest" description="Disordered" evidence="1">
    <location>
        <begin position="48"/>
        <end position="120"/>
    </location>
</feature>
<feature type="compositionally biased region" description="Low complexity" evidence="1">
    <location>
        <begin position="295"/>
        <end position="311"/>
    </location>
</feature>
<protein>
    <submittedName>
        <fullName evidence="2">Uncharacterized protein</fullName>
    </submittedName>
</protein>
<feature type="region of interest" description="Disordered" evidence="1">
    <location>
        <begin position="1"/>
        <end position="35"/>
    </location>
</feature>
<evidence type="ECO:0000256" key="1">
    <source>
        <dbReference type="SAM" id="MobiDB-lite"/>
    </source>
</evidence>
<dbReference type="EMBL" id="VDMD01000005">
    <property type="protein sequence ID" value="TRM65332.1"/>
    <property type="molecule type" value="Genomic_DNA"/>
</dbReference>
<name>A0A550CKM0_9AGAR</name>
<keyword evidence="3" id="KW-1185">Reference proteome</keyword>
<evidence type="ECO:0000313" key="3">
    <source>
        <dbReference type="Proteomes" id="UP000320762"/>
    </source>
</evidence>
<reference evidence="2 3" key="1">
    <citation type="journal article" date="2019" name="New Phytol.">
        <title>Comparative genomics reveals unique wood-decay strategies and fruiting body development in the Schizophyllaceae.</title>
        <authorList>
            <person name="Almasi E."/>
            <person name="Sahu N."/>
            <person name="Krizsan K."/>
            <person name="Balint B."/>
            <person name="Kovacs G.M."/>
            <person name="Kiss B."/>
            <person name="Cseklye J."/>
            <person name="Drula E."/>
            <person name="Henrissat B."/>
            <person name="Nagy I."/>
            <person name="Chovatia M."/>
            <person name="Adam C."/>
            <person name="LaButti K."/>
            <person name="Lipzen A."/>
            <person name="Riley R."/>
            <person name="Grigoriev I.V."/>
            <person name="Nagy L.G."/>
        </authorList>
    </citation>
    <scope>NUCLEOTIDE SEQUENCE [LARGE SCALE GENOMIC DNA]</scope>
    <source>
        <strain evidence="2 3">NL-1724</strain>
    </source>
</reference>
<feature type="compositionally biased region" description="Low complexity" evidence="1">
    <location>
        <begin position="84"/>
        <end position="94"/>
    </location>
</feature>
<feature type="compositionally biased region" description="Polar residues" evidence="1">
    <location>
        <begin position="61"/>
        <end position="72"/>
    </location>
</feature>
<gene>
    <name evidence="2" type="ORF">BD626DRAFT_216971</name>
</gene>
<evidence type="ECO:0000313" key="2">
    <source>
        <dbReference type="EMBL" id="TRM65332.1"/>
    </source>
</evidence>
<feature type="region of interest" description="Disordered" evidence="1">
    <location>
        <begin position="395"/>
        <end position="461"/>
    </location>
</feature>
<feature type="compositionally biased region" description="Low complexity" evidence="1">
    <location>
        <begin position="400"/>
        <end position="442"/>
    </location>
</feature>
<feature type="compositionally biased region" description="Acidic residues" evidence="1">
    <location>
        <begin position="321"/>
        <end position="334"/>
    </location>
</feature>
<dbReference type="AlphaFoldDB" id="A0A550CKM0"/>
<sequence>MASPQGRRLSARRGSSSAPDPFARHMSNGGQASSNSILTLFKVPAAVEPSNGHASRKRASSDMSNNRLSFAHSSFERARPGQRSPTSTSPTSSPRIRAHSGSRERPHSLSSSSKPSLSPDQLYELVKNNKNFRSRPQSPRLETASFTALAEHVYLPFVDRPAEIASLISTSPTARLFALLAQTFPKLTAPVDDRDPTTWGYKKLHHYLTSASRETDPDPTFVANVRRCILPHSELIWERIKGALGVPPELDYDDAGEISSDDGMRALGHWDGWDSAWDSPVHERRSYFPSAGEDTVSPTPQGTSSPTGPVTITTQAASPPLEDEPMDGSDEEVDTSLTVETLVASGSPTPISPRSPGLGLISEADEEEFAEAAESSPPAEEPIAGLRFRTASPMHKVHSPARMSSSVLSSLPSTFSDTSVSSMSDFGRSISPSHSLSRSPGSAMSHSPETPPQSIGKRLGHRSSFGSFASIHSLSVSDRGSVGGEGGYGGLERKAPLFVSSFAGMGARRRG</sequence>
<dbReference type="OrthoDB" id="2591449at2759"/>
<feature type="region of interest" description="Disordered" evidence="1">
    <location>
        <begin position="285"/>
        <end position="334"/>
    </location>
</feature>
<feature type="compositionally biased region" description="Low complexity" evidence="1">
    <location>
        <begin position="108"/>
        <end position="119"/>
    </location>
</feature>
<accession>A0A550CKM0</accession>
<dbReference type="Proteomes" id="UP000320762">
    <property type="component" value="Unassembled WGS sequence"/>
</dbReference>
<dbReference type="STRING" id="97359.A0A550CKM0"/>